<reference evidence="1 2" key="1">
    <citation type="journal article" date="2022" name="New Phytol.">
        <title>Ecological generalism drives hyperdiversity of secondary metabolite gene clusters in xylarialean endophytes.</title>
        <authorList>
            <person name="Franco M.E.E."/>
            <person name="Wisecaver J.H."/>
            <person name="Arnold A.E."/>
            <person name="Ju Y.M."/>
            <person name="Slot J.C."/>
            <person name="Ahrendt S."/>
            <person name="Moore L.P."/>
            <person name="Eastman K.E."/>
            <person name="Scott K."/>
            <person name="Konkel Z."/>
            <person name="Mondo S.J."/>
            <person name="Kuo A."/>
            <person name="Hayes R.D."/>
            <person name="Haridas S."/>
            <person name="Andreopoulos B."/>
            <person name="Riley R."/>
            <person name="LaButti K."/>
            <person name="Pangilinan J."/>
            <person name="Lipzen A."/>
            <person name="Amirebrahimi M."/>
            <person name="Yan J."/>
            <person name="Adam C."/>
            <person name="Keymanesh K."/>
            <person name="Ng V."/>
            <person name="Louie K."/>
            <person name="Northen T."/>
            <person name="Drula E."/>
            <person name="Henrissat B."/>
            <person name="Hsieh H.M."/>
            <person name="Youens-Clark K."/>
            <person name="Lutzoni F."/>
            <person name="Miadlikowska J."/>
            <person name="Eastwood D.C."/>
            <person name="Hamelin R.C."/>
            <person name="Grigoriev I.V."/>
            <person name="U'Ren J.M."/>
        </authorList>
    </citation>
    <scope>NUCLEOTIDE SEQUENCE [LARGE SCALE GENOMIC DNA]</scope>
    <source>
        <strain evidence="1 2">ER1909</strain>
    </source>
</reference>
<protein>
    <submittedName>
        <fullName evidence="1">Uncharacterized protein</fullName>
    </submittedName>
</protein>
<comment type="caution">
    <text evidence="1">The sequence shown here is derived from an EMBL/GenBank/DDBJ whole genome shotgun (WGS) entry which is preliminary data.</text>
</comment>
<proteinExistence type="predicted"/>
<sequence length="249" mass="28947">MRPGTHMQKKCHKRSVYFPSPFYISSNPRFYFVAVDCHCCLRIHTTGKVWAFGNRRFPPKGAEFSEMALRVVTQKDGNFTYLCPAYLIGPACLTNYVSWYGKKRVKGLNNLGRTVRMADWDISRSPTIRVDMQRKHEYEHERDRESHTVRGTRSQASTSRSMWPVELSIVNRQCIQKARPSARQTATGASHDVSTFCYTGSSTTDSRRLRHGGFVFWCYTVGFSSYLRRRRDANREELLCIQRLSYLSR</sequence>
<gene>
    <name evidence="1" type="ORF">F4821DRAFT_38342</name>
</gene>
<dbReference type="Proteomes" id="UP001497680">
    <property type="component" value="Unassembled WGS sequence"/>
</dbReference>
<evidence type="ECO:0000313" key="2">
    <source>
        <dbReference type="Proteomes" id="UP001497680"/>
    </source>
</evidence>
<name>A0ACC0DBQ4_9PEZI</name>
<keyword evidence="2" id="KW-1185">Reference proteome</keyword>
<dbReference type="EMBL" id="MU394292">
    <property type="protein sequence ID" value="KAI6090193.1"/>
    <property type="molecule type" value="Genomic_DNA"/>
</dbReference>
<accession>A0ACC0DBQ4</accession>
<organism evidence="1 2">
    <name type="scientific">Hypoxylon rubiginosum</name>
    <dbReference type="NCBI Taxonomy" id="110542"/>
    <lineage>
        <taxon>Eukaryota</taxon>
        <taxon>Fungi</taxon>
        <taxon>Dikarya</taxon>
        <taxon>Ascomycota</taxon>
        <taxon>Pezizomycotina</taxon>
        <taxon>Sordariomycetes</taxon>
        <taxon>Xylariomycetidae</taxon>
        <taxon>Xylariales</taxon>
        <taxon>Hypoxylaceae</taxon>
        <taxon>Hypoxylon</taxon>
    </lineage>
</organism>
<evidence type="ECO:0000313" key="1">
    <source>
        <dbReference type="EMBL" id="KAI6090193.1"/>
    </source>
</evidence>